<gene>
    <name evidence="1" type="ORF">IM787_14090</name>
</gene>
<protein>
    <submittedName>
        <fullName evidence="1">Uncharacterized protein</fullName>
    </submittedName>
</protein>
<evidence type="ECO:0000313" key="1">
    <source>
        <dbReference type="EMBL" id="MBE7368686.1"/>
    </source>
</evidence>
<proteinExistence type="predicted"/>
<dbReference type="RefSeq" id="WP_193677317.1">
    <property type="nucleotide sequence ID" value="NZ_JADDIV010000004.1"/>
</dbReference>
<organism evidence="1 2">
    <name type="scientific">Ramlibacter pallidus</name>
    <dbReference type="NCBI Taxonomy" id="2780087"/>
    <lineage>
        <taxon>Bacteria</taxon>
        <taxon>Pseudomonadati</taxon>
        <taxon>Pseudomonadota</taxon>
        <taxon>Betaproteobacteria</taxon>
        <taxon>Burkholderiales</taxon>
        <taxon>Comamonadaceae</taxon>
        <taxon>Ramlibacter</taxon>
    </lineage>
</organism>
<dbReference type="EMBL" id="JADDIV010000004">
    <property type="protein sequence ID" value="MBE7368686.1"/>
    <property type="molecule type" value="Genomic_DNA"/>
</dbReference>
<keyword evidence="2" id="KW-1185">Reference proteome</keyword>
<name>A0ABR9S5D0_9BURK</name>
<dbReference type="Proteomes" id="UP000806285">
    <property type="component" value="Unassembled WGS sequence"/>
</dbReference>
<reference evidence="1 2" key="1">
    <citation type="submission" date="2020-10" db="EMBL/GenBank/DDBJ databases">
        <title>Ramlibacter sp. HM2 16S ribosomal RNA gene Genome sequencing and assembly.</title>
        <authorList>
            <person name="Kang M."/>
        </authorList>
    </citation>
    <scope>NUCLEOTIDE SEQUENCE [LARGE SCALE GENOMIC DNA]</scope>
    <source>
        <strain evidence="1 2">HM2</strain>
    </source>
</reference>
<comment type="caution">
    <text evidence="1">The sequence shown here is derived from an EMBL/GenBank/DDBJ whole genome shotgun (WGS) entry which is preliminary data.</text>
</comment>
<sequence length="127" mass="14523">MEIMHRAAPCRNVPVTFTLDRRMNPLHKYESQLDEQEARLRVEGSSIVCDLAEPFRAPLQLLKNGDSVVMYARALEACIKPEAIRPDYIVQKFVRLVNSENGLALNVEEVTWEAMLYYNRGAGGKRE</sequence>
<evidence type="ECO:0000313" key="2">
    <source>
        <dbReference type="Proteomes" id="UP000806285"/>
    </source>
</evidence>
<accession>A0ABR9S5D0</accession>